<evidence type="ECO:0000313" key="2">
    <source>
        <dbReference type="Proteomes" id="UP000193144"/>
    </source>
</evidence>
<gene>
    <name evidence="1" type="ORF">BCR34DRAFT_309729</name>
</gene>
<proteinExistence type="predicted"/>
<keyword evidence="2" id="KW-1185">Reference proteome</keyword>
<comment type="caution">
    <text evidence="1">The sequence shown here is derived from an EMBL/GenBank/DDBJ whole genome shotgun (WGS) entry which is preliminary data.</text>
</comment>
<evidence type="ECO:0000313" key="1">
    <source>
        <dbReference type="EMBL" id="ORY11970.1"/>
    </source>
</evidence>
<accession>A0A1Y1ZP02</accession>
<sequence>MVVAEGDSGPEFVPVDVASALVAGGVLPVPEGVPEEVPEGVPCADDVGVPTVPDGVPVDVAPVPDGDTVDVASTADVGTLPVPDEGDVAEETGKDVGTASVFVEAAEDGAPGESYPLEETAKDVGIESVAVAAAEDTGELVDTASVAEEGPALDGIEPIPVTVVAKDKKDVGSPVAGMREDREPGGTRVKAGELVGPASVALDGDGMPETDPDVGVTRLEPLNKEVGVPLSVDETGVTEGPLPVKVTGQTVVVTATICV</sequence>
<dbReference type="AlphaFoldDB" id="A0A1Y1ZP02"/>
<name>A0A1Y1ZP02_9PLEO</name>
<protein>
    <submittedName>
        <fullName evidence="1">Uncharacterized protein</fullName>
    </submittedName>
</protein>
<dbReference type="Proteomes" id="UP000193144">
    <property type="component" value="Unassembled WGS sequence"/>
</dbReference>
<reference evidence="1 2" key="1">
    <citation type="submission" date="2016-07" db="EMBL/GenBank/DDBJ databases">
        <title>Pervasive Adenine N6-methylation of Active Genes in Fungi.</title>
        <authorList>
            <consortium name="DOE Joint Genome Institute"/>
            <person name="Mondo S.J."/>
            <person name="Dannebaum R.O."/>
            <person name="Kuo R.C."/>
            <person name="Labutti K."/>
            <person name="Haridas S."/>
            <person name="Kuo A."/>
            <person name="Salamov A."/>
            <person name="Ahrendt S.R."/>
            <person name="Lipzen A."/>
            <person name="Sullivan W."/>
            <person name="Andreopoulos W.B."/>
            <person name="Clum A."/>
            <person name="Lindquist E."/>
            <person name="Daum C."/>
            <person name="Ramamoorthy G.K."/>
            <person name="Gryganskyi A."/>
            <person name="Culley D."/>
            <person name="Magnuson J.K."/>
            <person name="James T.Y."/>
            <person name="O'Malley M.A."/>
            <person name="Stajich J.E."/>
            <person name="Spatafora J.W."/>
            <person name="Visel A."/>
            <person name="Grigoriev I.V."/>
        </authorList>
    </citation>
    <scope>NUCLEOTIDE SEQUENCE [LARGE SCALE GENOMIC DNA]</scope>
    <source>
        <strain evidence="1 2">CBS 115471</strain>
    </source>
</reference>
<organism evidence="1 2">
    <name type="scientific">Clohesyomyces aquaticus</name>
    <dbReference type="NCBI Taxonomy" id="1231657"/>
    <lineage>
        <taxon>Eukaryota</taxon>
        <taxon>Fungi</taxon>
        <taxon>Dikarya</taxon>
        <taxon>Ascomycota</taxon>
        <taxon>Pezizomycotina</taxon>
        <taxon>Dothideomycetes</taxon>
        <taxon>Pleosporomycetidae</taxon>
        <taxon>Pleosporales</taxon>
        <taxon>Lindgomycetaceae</taxon>
        <taxon>Clohesyomyces</taxon>
    </lineage>
</organism>
<dbReference type="EMBL" id="MCFA01000055">
    <property type="protein sequence ID" value="ORY11970.1"/>
    <property type="molecule type" value="Genomic_DNA"/>
</dbReference>